<dbReference type="InterPro" id="IPR019660">
    <property type="entry name" value="Put_sensory_transdc_reg_YbjN"/>
</dbReference>
<dbReference type="Proteomes" id="UP000464468">
    <property type="component" value="Chromosome"/>
</dbReference>
<dbReference type="RefSeq" id="WP_160592551.1">
    <property type="nucleotide sequence ID" value="NZ_CP047895.1"/>
</dbReference>
<feature type="chain" id="PRO_5030696621" evidence="1">
    <location>
        <begin position="23"/>
        <end position="163"/>
    </location>
</feature>
<name>A0A7Z2NWD1_9SPHN</name>
<dbReference type="KEGG" id="schy:GVO57_07010"/>
<organism evidence="2 3">
    <name type="scientific">Sphingomonas changnyeongensis</name>
    <dbReference type="NCBI Taxonomy" id="2698679"/>
    <lineage>
        <taxon>Bacteria</taxon>
        <taxon>Pseudomonadati</taxon>
        <taxon>Pseudomonadota</taxon>
        <taxon>Alphaproteobacteria</taxon>
        <taxon>Sphingomonadales</taxon>
        <taxon>Sphingomonadaceae</taxon>
        <taxon>Sphingomonas</taxon>
    </lineage>
</organism>
<dbReference type="CDD" id="cd17511">
    <property type="entry name" value="YbjN_AmyR-like"/>
    <property type="match status" value="1"/>
</dbReference>
<evidence type="ECO:0000313" key="3">
    <source>
        <dbReference type="Proteomes" id="UP000464468"/>
    </source>
</evidence>
<proteinExistence type="predicted"/>
<keyword evidence="1" id="KW-0732">Signal</keyword>
<gene>
    <name evidence="2" type="ORF">GVO57_07010</name>
</gene>
<sequence>MQPIIAGLALTLALAVPGPVNSRAGAQTTAPVSATPQSVVKALQDAGYKAELTKDSTGAPLIHSASGGARFSIFFFGCDNGTGCGEIQFYAGWTDKISLERINQWNRTHRFGRAYLDDKGEVNIEYDINLEQASISGALFRNDLELWTGLMARFQGFVGGKDD</sequence>
<protein>
    <submittedName>
        <fullName evidence="2">YbjN domain-containing protein</fullName>
    </submittedName>
</protein>
<accession>A0A7Z2NWD1</accession>
<feature type="signal peptide" evidence="1">
    <location>
        <begin position="1"/>
        <end position="22"/>
    </location>
</feature>
<reference evidence="2 3" key="1">
    <citation type="submission" date="2020-01" db="EMBL/GenBank/DDBJ databases">
        <title>Sphingomonas sp. C33 whole genome sequece.</title>
        <authorList>
            <person name="Park C."/>
        </authorList>
    </citation>
    <scope>NUCLEOTIDE SEQUENCE [LARGE SCALE GENOMIC DNA]</scope>
    <source>
        <strain evidence="2 3">C33</strain>
    </source>
</reference>
<evidence type="ECO:0000256" key="1">
    <source>
        <dbReference type="SAM" id="SignalP"/>
    </source>
</evidence>
<dbReference type="AlphaFoldDB" id="A0A7Z2NWD1"/>
<dbReference type="EMBL" id="CP047895">
    <property type="protein sequence ID" value="QHL90624.1"/>
    <property type="molecule type" value="Genomic_DNA"/>
</dbReference>
<dbReference type="Pfam" id="PF10722">
    <property type="entry name" value="YbjN"/>
    <property type="match status" value="1"/>
</dbReference>
<evidence type="ECO:0000313" key="2">
    <source>
        <dbReference type="EMBL" id="QHL90624.1"/>
    </source>
</evidence>
<keyword evidence="3" id="KW-1185">Reference proteome</keyword>